<keyword evidence="2" id="KW-1185">Reference proteome</keyword>
<sequence length="221" mass="24293">MTALILSLYEDVLPAGCAPVHLPSLPRSLYVRDGALMVESEHSSQWLTTGQALVEDHPHTLLAGTDCPVTLWRWELSRGDSGPLRAAPATESTLKLETGLTLPNGYEWLMRCDRVAFPKGGTAWTHVHQGPGIRCCLEGEITIETEGEIHSHPAGSAWFEKGPAPVLAPTSELEETAFIRCFLLPRALKGRSSIRYVHAEDASKPKVQAYQVFAERFINLP</sequence>
<evidence type="ECO:0008006" key="3">
    <source>
        <dbReference type="Google" id="ProtNLM"/>
    </source>
</evidence>
<dbReference type="SUPFAM" id="SSF51182">
    <property type="entry name" value="RmlC-like cupins"/>
    <property type="match status" value="1"/>
</dbReference>
<dbReference type="InterPro" id="IPR014710">
    <property type="entry name" value="RmlC-like_jellyroll"/>
</dbReference>
<dbReference type="Proteomes" id="UP000771797">
    <property type="component" value="Unassembled WGS sequence"/>
</dbReference>
<dbReference type="RefSeq" id="WP_159661432.1">
    <property type="nucleotide sequence ID" value="NZ_AQPF01000041.1"/>
</dbReference>
<evidence type="ECO:0000313" key="2">
    <source>
        <dbReference type="Proteomes" id="UP000771797"/>
    </source>
</evidence>
<accession>A0ABQ6Y4A6</accession>
<reference evidence="1 2" key="1">
    <citation type="submission" date="2012-09" db="EMBL/GenBank/DDBJ databases">
        <title>Genome Sequence of alkane-degrading Bacterium Alcanivorax sp. 6-D-6.</title>
        <authorList>
            <person name="Lai Q."/>
            <person name="Shao Z."/>
        </authorList>
    </citation>
    <scope>NUCLEOTIDE SEQUENCE [LARGE SCALE GENOMIC DNA]</scope>
    <source>
        <strain evidence="1 2">6-D-6</strain>
    </source>
</reference>
<dbReference type="EMBL" id="AQPF01000041">
    <property type="protein sequence ID" value="KAF0804018.1"/>
    <property type="molecule type" value="Genomic_DNA"/>
</dbReference>
<evidence type="ECO:0000313" key="1">
    <source>
        <dbReference type="EMBL" id="KAF0804018.1"/>
    </source>
</evidence>
<name>A0ABQ6Y4A6_9GAMM</name>
<dbReference type="InterPro" id="IPR011051">
    <property type="entry name" value="RmlC_Cupin_sf"/>
</dbReference>
<gene>
    <name evidence="1" type="ORF">A6D6_03483</name>
</gene>
<comment type="caution">
    <text evidence="1">The sequence shown here is derived from an EMBL/GenBank/DDBJ whole genome shotgun (WGS) entry which is preliminary data.</text>
</comment>
<proteinExistence type="predicted"/>
<protein>
    <recommendedName>
        <fullName evidence="3">Cupin domain-containing protein</fullName>
    </recommendedName>
</protein>
<organism evidence="1 2">
    <name type="scientific">Alcanivorax xiamenensis</name>
    <dbReference type="NCBI Taxonomy" id="1177156"/>
    <lineage>
        <taxon>Bacteria</taxon>
        <taxon>Pseudomonadati</taxon>
        <taxon>Pseudomonadota</taxon>
        <taxon>Gammaproteobacteria</taxon>
        <taxon>Oceanospirillales</taxon>
        <taxon>Alcanivoracaceae</taxon>
        <taxon>Alcanivorax</taxon>
    </lineage>
</organism>
<dbReference type="Gene3D" id="2.60.120.10">
    <property type="entry name" value="Jelly Rolls"/>
    <property type="match status" value="1"/>
</dbReference>